<keyword evidence="3" id="KW-1185">Reference proteome</keyword>
<evidence type="ECO:0000313" key="3">
    <source>
        <dbReference type="Proteomes" id="UP000011777"/>
    </source>
</evidence>
<sequence length="121" mass="12979">MKLSSIFFLTAIVNAGSILPGYEGTLNDVSLFIQQASKQDLAIAGSIIKDVLSSVSHEGDSSSGAIIIDTNTLIDIINHAEDEYAKRDQQEGNIEKRGILGFLFGLSFLQLLGISSSVGRY</sequence>
<feature type="chain" id="PRO_5012655396" evidence="1">
    <location>
        <begin position="16"/>
        <end position="121"/>
    </location>
</feature>
<gene>
    <name evidence="2" type="ORF">G210_5280</name>
</gene>
<proteinExistence type="predicted"/>
<evidence type="ECO:0000256" key="1">
    <source>
        <dbReference type="SAM" id="SignalP"/>
    </source>
</evidence>
<dbReference type="HOGENOM" id="CLU_2037754_0_0_1"/>
<keyword evidence="1" id="KW-0732">Signal</keyword>
<accession>M3JCH4</accession>
<dbReference type="AlphaFoldDB" id="M3JCH4"/>
<evidence type="ECO:0000313" key="2">
    <source>
        <dbReference type="EMBL" id="EMG49883.1"/>
    </source>
</evidence>
<feature type="signal peptide" evidence="1">
    <location>
        <begin position="1"/>
        <end position="15"/>
    </location>
</feature>
<organism evidence="2 3">
    <name type="scientific">Candida maltosa (strain Xu316)</name>
    <name type="common">Yeast</name>
    <dbReference type="NCBI Taxonomy" id="1245528"/>
    <lineage>
        <taxon>Eukaryota</taxon>
        <taxon>Fungi</taxon>
        <taxon>Dikarya</taxon>
        <taxon>Ascomycota</taxon>
        <taxon>Saccharomycotina</taxon>
        <taxon>Pichiomycetes</taxon>
        <taxon>Debaryomycetaceae</taxon>
        <taxon>Candida/Lodderomyces clade</taxon>
        <taxon>Candida</taxon>
    </lineage>
</organism>
<comment type="caution">
    <text evidence="2">The sequence shown here is derived from an EMBL/GenBank/DDBJ whole genome shotgun (WGS) entry which is preliminary data.</text>
</comment>
<reference evidence="2 3" key="1">
    <citation type="submission" date="2013-02" db="EMBL/GenBank/DDBJ databases">
        <title>Genome sequence of Candida maltosa Xu316, a potential industrial strain for xylitol and ethanol production.</title>
        <authorList>
            <person name="Yu J."/>
            <person name="Wang Q."/>
            <person name="Geng X."/>
            <person name="Bao W."/>
            <person name="He P."/>
            <person name="Cai J."/>
        </authorList>
    </citation>
    <scope>NUCLEOTIDE SEQUENCE [LARGE SCALE GENOMIC DNA]</scope>
    <source>
        <strain evidence="3">Xu316</strain>
    </source>
</reference>
<name>M3JCH4_CANMX</name>
<dbReference type="Proteomes" id="UP000011777">
    <property type="component" value="Unassembled WGS sequence"/>
</dbReference>
<dbReference type="EMBL" id="AOGT01000460">
    <property type="protein sequence ID" value="EMG49883.1"/>
    <property type="molecule type" value="Genomic_DNA"/>
</dbReference>
<protein>
    <submittedName>
        <fullName evidence="2">Ubiquitin-activating enzyme, putative</fullName>
    </submittedName>
</protein>